<comment type="caution">
    <text evidence="3">The sequence shown here is derived from an EMBL/GenBank/DDBJ whole genome shotgun (WGS) entry which is preliminary data.</text>
</comment>
<dbReference type="EMBL" id="JAVDWH010000001">
    <property type="protein sequence ID" value="MDR7087168.1"/>
    <property type="molecule type" value="Genomic_DNA"/>
</dbReference>
<sequence>MDLAALVFSSGWASGVNAYATVGVLGLLARFTETSIVPDAFARTDVLVVAGVMFLVEFVVDKIPWLDSVWDGISTVVRPTVGAWVAYQLAGDSSGVDQALLTTLGGSTALASHGVKSGVRLAVNTSPEPFSNGIVSTTEDIGVITVVSLAVAHPWWALGITASLLIAGAVTVFLLWKTISRARRRRREANA</sequence>
<feature type="transmembrane region" description="Helical" evidence="1">
    <location>
        <begin position="155"/>
        <end position="176"/>
    </location>
</feature>
<dbReference type="RefSeq" id="WP_309970318.1">
    <property type="nucleotide sequence ID" value="NZ_JAVDWH010000001.1"/>
</dbReference>
<keyword evidence="1" id="KW-1133">Transmembrane helix</keyword>
<reference evidence="3 4" key="1">
    <citation type="submission" date="2023-07" db="EMBL/GenBank/DDBJ databases">
        <title>Sorghum-associated microbial communities from plants grown in Nebraska, USA.</title>
        <authorList>
            <person name="Schachtman D."/>
        </authorList>
    </citation>
    <scope>NUCLEOTIDE SEQUENCE [LARGE SCALE GENOMIC DNA]</scope>
    <source>
        <strain evidence="3 4">BE248</strain>
    </source>
</reference>
<dbReference type="Pfam" id="PF13548">
    <property type="entry name" value="DUF4126"/>
    <property type="match status" value="1"/>
</dbReference>
<evidence type="ECO:0000313" key="3">
    <source>
        <dbReference type="EMBL" id="MDR7087168.1"/>
    </source>
</evidence>
<dbReference type="Proteomes" id="UP001257739">
    <property type="component" value="Unassembled WGS sequence"/>
</dbReference>
<evidence type="ECO:0000259" key="2">
    <source>
        <dbReference type="Pfam" id="PF13548"/>
    </source>
</evidence>
<feature type="domain" description="DUF4126" evidence="2">
    <location>
        <begin position="5"/>
        <end position="170"/>
    </location>
</feature>
<gene>
    <name evidence="3" type="ORF">J2X11_002007</name>
</gene>
<name>A0ABU1UPQ5_9ACTN</name>
<evidence type="ECO:0000313" key="4">
    <source>
        <dbReference type="Proteomes" id="UP001257739"/>
    </source>
</evidence>
<keyword evidence="4" id="KW-1185">Reference proteome</keyword>
<keyword evidence="1" id="KW-0472">Membrane</keyword>
<organism evidence="3 4">
    <name type="scientific">Aeromicrobium panaciterrae</name>
    <dbReference type="NCBI Taxonomy" id="363861"/>
    <lineage>
        <taxon>Bacteria</taxon>
        <taxon>Bacillati</taxon>
        <taxon>Actinomycetota</taxon>
        <taxon>Actinomycetes</taxon>
        <taxon>Propionibacteriales</taxon>
        <taxon>Nocardioidaceae</taxon>
        <taxon>Aeromicrobium</taxon>
    </lineage>
</organism>
<dbReference type="InterPro" id="IPR025196">
    <property type="entry name" value="DUF4126"/>
</dbReference>
<accession>A0ABU1UPQ5</accession>
<proteinExistence type="predicted"/>
<protein>
    <recommendedName>
        <fullName evidence="2">DUF4126 domain-containing protein</fullName>
    </recommendedName>
</protein>
<evidence type="ECO:0000256" key="1">
    <source>
        <dbReference type="SAM" id="Phobius"/>
    </source>
</evidence>
<keyword evidence="1" id="KW-0812">Transmembrane</keyword>